<dbReference type="GO" id="GO:0035251">
    <property type="term" value="F:UDP-glucosyltransferase activity"/>
    <property type="evidence" value="ECO:0000318"/>
    <property type="project" value="GO_Central"/>
</dbReference>
<feature type="domain" description="Glycosyltransferase N-terminal" evidence="6">
    <location>
        <begin position="13"/>
        <end position="224"/>
    </location>
</feature>
<dbReference type="InterPro" id="IPR002213">
    <property type="entry name" value="UDP_glucos_trans"/>
</dbReference>
<evidence type="ECO:0000256" key="3">
    <source>
        <dbReference type="ARBA" id="ARBA00022679"/>
    </source>
</evidence>
<evidence type="ECO:0000313" key="8">
    <source>
        <dbReference type="RefSeq" id="XP_016505782.1"/>
    </source>
</evidence>
<dbReference type="PROSITE" id="PS00375">
    <property type="entry name" value="UDPGT"/>
    <property type="match status" value="1"/>
</dbReference>
<keyword evidence="7" id="KW-1185">Reference proteome</keyword>
<keyword evidence="3 4" id="KW-0808">Transferase</keyword>
<dbReference type="RefSeq" id="XP_016505782.1">
    <property type="nucleotide sequence ID" value="XM_016650296.1"/>
</dbReference>
<dbReference type="Gene3D" id="3.40.50.2000">
    <property type="entry name" value="Glycogen Phosphorylase B"/>
    <property type="match status" value="2"/>
</dbReference>
<dbReference type="EC" id="2.4.1.-" evidence="5"/>
<dbReference type="PANTHER" id="PTHR48044">
    <property type="entry name" value="GLYCOSYLTRANSFERASE"/>
    <property type="match status" value="1"/>
</dbReference>
<dbReference type="SMR" id="A0A1S4CXB9"/>
<dbReference type="SUPFAM" id="SSF53756">
    <property type="entry name" value="UDP-Glycosyltransferase/glycogen phosphorylase"/>
    <property type="match status" value="1"/>
</dbReference>
<dbReference type="KEGG" id="nta:107823606"/>
<dbReference type="Pfam" id="PF00201">
    <property type="entry name" value="UDPGT"/>
    <property type="match status" value="1"/>
</dbReference>
<evidence type="ECO:0000313" key="7">
    <source>
        <dbReference type="Proteomes" id="UP000790787"/>
    </source>
</evidence>
<protein>
    <recommendedName>
        <fullName evidence="5">Glycosyltransferase</fullName>
        <ecNumber evidence="5">2.4.1.-</ecNumber>
    </recommendedName>
</protein>
<dbReference type="InterPro" id="IPR035595">
    <property type="entry name" value="UDP_glycos_trans_CS"/>
</dbReference>
<reference evidence="8" key="2">
    <citation type="submission" date="2025-08" db="UniProtKB">
        <authorList>
            <consortium name="RefSeq"/>
        </authorList>
    </citation>
    <scope>IDENTIFICATION</scope>
    <source>
        <tissue evidence="8">Leaf</tissue>
    </source>
</reference>
<dbReference type="RefSeq" id="XP_016505782.1">
    <property type="nucleotide sequence ID" value="XM_016650296.2"/>
</dbReference>
<organism evidence="7 8">
    <name type="scientific">Nicotiana tabacum</name>
    <name type="common">Common tobacco</name>
    <dbReference type="NCBI Taxonomy" id="4097"/>
    <lineage>
        <taxon>Eukaryota</taxon>
        <taxon>Viridiplantae</taxon>
        <taxon>Streptophyta</taxon>
        <taxon>Embryophyta</taxon>
        <taxon>Tracheophyta</taxon>
        <taxon>Spermatophyta</taxon>
        <taxon>Magnoliopsida</taxon>
        <taxon>eudicotyledons</taxon>
        <taxon>Gunneridae</taxon>
        <taxon>Pentapetalae</taxon>
        <taxon>asterids</taxon>
        <taxon>lamiids</taxon>
        <taxon>Solanales</taxon>
        <taxon>Solanaceae</taxon>
        <taxon>Nicotianoideae</taxon>
        <taxon>Nicotianeae</taxon>
        <taxon>Nicotiana</taxon>
    </lineage>
</organism>
<comment type="similarity">
    <text evidence="1 4">Belongs to the UDP-glycosyltransferase family.</text>
</comment>
<name>A0A1S4CXB9_TOBAC</name>
<dbReference type="PaxDb" id="4097-A0A1S4CXB9"/>
<gene>
    <name evidence="8" type="primary">LOC107823606</name>
</gene>
<dbReference type="GO" id="GO:0016138">
    <property type="term" value="P:glycoside biosynthetic process"/>
    <property type="evidence" value="ECO:0007669"/>
    <property type="project" value="UniProtKB-ARBA"/>
</dbReference>
<dbReference type="AlphaFoldDB" id="A0A1S4CXB9"/>
<evidence type="ECO:0000259" key="6">
    <source>
        <dbReference type="Pfam" id="PF26168"/>
    </source>
</evidence>
<evidence type="ECO:0000256" key="5">
    <source>
        <dbReference type="RuleBase" id="RU362057"/>
    </source>
</evidence>
<evidence type="ECO:0000256" key="2">
    <source>
        <dbReference type="ARBA" id="ARBA00022676"/>
    </source>
</evidence>
<dbReference type="GeneID" id="107823606"/>
<proteinExistence type="inferred from homology"/>
<evidence type="ECO:0000256" key="4">
    <source>
        <dbReference type="RuleBase" id="RU003718"/>
    </source>
</evidence>
<dbReference type="Pfam" id="PF26168">
    <property type="entry name" value="Glyco_transf_N"/>
    <property type="match status" value="1"/>
</dbReference>
<reference evidence="7" key="1">
    <citation type="journal article" date="2014" name="Nat. Commun.">
        <title>The tobacco genome sequence and its comparison with those of tomato and potato.</title>
        <authorList>
            <person name="Sierro N."/>
            <person name="Battey J.N."/>
            <person name="Ouadi S."/>
            <person name="Bakaher N."/>
            <person name="Bovet L."/>
            <person name="Willig A."/>
            <person name="Goepfert S."/>
            <person name="Peitsch M.C."/>
            <person name="Ivanov N.V."/>
        </authorList>
    </citation>
    <scope>NUCLEOTIDE SEQUENCE [LARGE SCALE GENOMIC DNA]</scope>
</reference>
<dbReference type="Proteomes" id="UP000790787">
    <property type="component" value="Chromosome 6"/>
</dbReference>
<dbReference type="OrthoDB" id="5835829at2759"/>
<dbReference type="CDD" id="cd03784">
    <property type="entry name" value="GT1_Gtf-like"/>
    <property type="match status" value="1"/>
</dbReference>
<dbReference type="InterPro" id="IPR058980">
    <property type="entry name" value="Glyco_transf_N"/>
</dbReference>
<dbReference type="OMA" id="MTHEVAD"/>
<dbReference type="PANTHER" id="PTHR48044:SF14">
    <property type="entry name" value="GLYCOSYLTRANSFERASE"/>
    <property type="match status" value="1"/>
</dbReference>
<evidence type="ECO:0000256" key="1">
    <source>
        <dbReference type="ARBA" id="ARBA00009995"/>
    </source>
</evidence>
<dbReference type="FunFam" id="3.40.50.2000:FF:000060">
    <property type="entry name" value="Glycosyltransferase"/>
    <property type="match status" value="1"/>
</dbReference>
<accession>A0A1S4CXB9</accession>
<sequence>MDTENTKLKAFLFPWLAYGHISPFLELAKKLSDRGFLIELCSTPTNLSFIQKRIPKSYSSTIQLVELILPEFPQLPSHYHTTNGLPLHLNSILHKALKLAKPNLFTILKTRKPDIIIYDVMQLWTFGIASLLNIPSAQFFTSGAAMCSYFVHLYKNLDVEYPFPALHLLDYEIERARKLVHKNEKENENKDDQPEEEMPPQEGIMLISTCRELEGKYMDYLAEIIETRILPIGTLVQDPLASGEGNMNIMQWLDGKKELSTVFVSFGSEYFLTKEEREEIALGLELSQVNFIWVVRFPKGEKQNLEEALPQGFLERVGDRGMIVEWAPQAKILTHSSIGGFVSHCGWNSISESIEFGVPIIAIPMQLDQPMNAKLLVEIGVALEVVRDDNGSLHREDIASVIKGVTSGESSDNMRCKVRSLGKNLRTKSVEDMDATVEELRQLVGNSKSKNGSF</sequence>
<keyword evidence="2 4" id="KW-0328">Glycosyltransferase</keyword>